<protein>
    <submittedName>
        <fullName evidence="1">Uncharacterized protein</fullName>
    </submittedName>
</protein>
<dbReference type="EMBL" id="CAAGRJ010014031">
    <property type="protein sequence ID" value="VFV30402.1"/>
    <property type="molecule type" value="Genomic_DNA"/>
</dbReference>
<accession>A0A485NJN8</accession>
<organism evidence="1 2">
    <name type="scientific">Lynx pardinus</name>
    <name type="common">Iberian lynx</name>
    <name type="synonym">Felis pardina</name>
    <dbReference type="NCBI Taxonomy" id="191816"/>
    <lineage>
        <taxon>Eukaryota</taxon>
        <taxon>Metazoa</taxon>
        <taxon>Chordata</taxon>
        <taxon>Craniata</taxon>
        <taxon>Vertebrata</taxon>
        <taxon>Euteleostomi</taxon>
        <taxon>Mammalia</taxon>
        <taxon>Eutheria</taxon>
        <taxon>Laurasiatheria</taxon>
        <taxon>Carnivora</taxon>
        <taxon>Feliformia</taxon>
        <taxon>Felidae</taxon>
        <taxon>Felinae</taxon>
        <taxon>Lynx</taxon>
    </lineage>
</organism>
<reference evidence="1 2" key="1">
    <citation type="submission" date="2019-01" db="EMBL/GenBank/DDBJ databases">
        <authorList>
            <person name="Alioto T."/>
            <person name="Alioto T."/>
        </authorList>
    </citation>
    <scope>NUCLEOTIDE SEQUENCE [LARGE SCALE GENOMIC DNA]</scope>
</reference>
<gene>
    <name evidence="1" type="ORF">LYPA_23C001459</name>
</gene>
<sequence>MTSPVWLCSPGAFQWASAPTSPLNVLLSQQPHCRRPLHVTSTVWHGWAPCRLPRSPGPPPAWPAAP</sequence>
<evidence type="ECO:0000313" key="2">
    <source>
        <dbReference type="Proteomes" id="UP000386466"/>
    </source>
</evidence>
<evidence type="ECO:0000313" key="1">
    <source>
        <dbReference type="EMBL" id="VFV30402.1"/>
    </source>
</evidence>
<dbReference type="Proteomes" id="UP000386466">
    <property type="component" value="Unassembled WGS sequence"/>
</dbReference>
<keyword evidence="2" id="KW-1185">Reference proteome</keyword>
<dbReference type="AlphaFoldDB" id="A0A485NJN8"/>
<name>A0A485NJN8_LYNPA</name>
<proteinExistence type="predicted"/>